<keyword evidence="3" id="KW-0285">Flavoprotein</keyword>
<dbReference type="STRING" id="139825.A0A401GFV8"/>
<evidence type="ECO:0000256" key="3">
    <source>
        <dbReference type="ARBA" id="ARBA00022630"/>
    </source>
</evidence>
<dbReference type="Proteomes" id="UP000287166">
    <property type="component" value="Unassembled WGS sequence"/>
</dbReference>
<dbReference type="SUPFAM" id="SSF51905">
    <property type="entry name" value="FAD/NAD(P)-binding domain"/>
    <property type="match status" value="1"/>
</dbReference>
<dbReference type="OrthoDB" id="2219495at2759"/>
<dbReference type="GO" id="GO:0050031">
    <property type="term" value="F:L-pipecolate oxidase activity"/>
    <property type="evidence" value="ECO:0007669"/>
    <property type="project" value="TreeGrafter"/>
</dbReference>
<dbReference type="GO" id="GO:0050660">
    <property type="term" value="F:flavin adenine dinucleotide binding"/>
    <property type="evidence" value="ECO:0007669"/>
    <property type="project" value="InterPro"/>
</dbReference>
<dbReference type="InParanoid" id="A0A401GFV8"/>
<evidence type="ECO:0000256" key="5">
    <source>
        <dbReference type="ARBA" id="ARBA00023002"/>
    </source>
</evidence>
<feature type="domain" description="FAD dependent oxidoreductase" evidence="6">
    <location>
        <begin position="9"/>
        <end position="381"/>
    </location>
</feature>
<dbReference type="AlphaFoldDB" id="A0A401GFV8"/>
<keyword evidence="5" id="KW-0560">Oxidoreductase</keyword>
<protein>
    <submittedName>
        <fullName evidence="7">L-pipecolate oxidase</fullName>
    </submittedName>
</protein>
<evidence type="ECO:0000313" key="8">
    <source>
        <dbReference type="Proteomes" id="UP000287166"/>
    </source>
</evidence>
<comment type="cofactor">
    <cofactor evidence="1">
        <name>FAD</name>
        <dbReference type="ChEBI" id="CHEBI:57692"/>
    </cofactor>
</comment>
<dbReference type="FunCoup" id="A0A401GFV8">
    <property type="interactions" value="139"/>
</dbReference>
<evidence type="ECO:0000256" key="1">
    <source>
        <dbReference type="ARBA" id="ARBA00001974"/>
    </source>
</evidence>
<evidence type="ECO:0000256" key="4">
    <source>
        <dbReference type="ARBA" id="ARBA00022827"/>
    </source>
</evidence>
<proteinExistence type="inferred from homology"/>
<evidence type="ECO:0000256" key="2">
    <source>
        <dbReference type="ARBA" id="ARBA00010989"/>
    </source>
</evidence>
<dbReference type="GeneID" id="38777966"/>
<dbReference type="InterPro" id="IPR045170">
    <property type="entry name" value="MTOX"/>
</dbReference>
<dbReference type="SUPFAM" id="SSF54373">
    <property type="entry name" value="FAD-linked reductases, C-terminal domain"/>
    <property type="match status" value="1"/>
</dbReference>
<reference evidence="7 8" key="1">
    <citation type="journal article" date="2018" name="Sci. Rep.">
        <title>Genome sequence of the cauliflower mushroom Sparassis crispa (Hanabiratake) and its association with beneficial usage.</title>
        <authorList>
            <person name="Kiyama R."/>
            <person name="Furutani Y."/>
            <person name="Kawaguchi K."/>
            <person name="Nakanishi T."/>
        </authorList>
    </citation>
    <scope>NUCLEOTIDE SEQUENCE [LARGE SCALE GENOMIC DNA]</scope>
</reference>
<evidence type="ECO:0000259" key="6">
    <source>
        <dbReference type="Pfam" id="PF01266"/>
    </source>
</evidence>
<dbReference type="Pfam" id="PF01266">
    <property type="entry name" value="DAO"/>
    <property type="match status" value="1"/>
</dbReference>
<dbReference type="EMBL" id="BFAD01000003">
    <property type="protein sequence ID" value="GBE81049.1"/>
    <property type="molecule type" value="Genomic_DNA"/>
</dbReference>
<gene>
    <name evidence="7" type="ORF">SCP_0307720</name>
</gene>
<comment type="similarity">
    <text evidence="2">Belongs to the MSOX/MTOX family.</text>
</comment>
<dbReference type="InterPro" id="IPR006076">
    <property type="entry name" value="FAD-dep_OxRdtase"/>
</dbReference>
<dbReference type="Gene3D" id="3.50.50.60">
    <property type="entry name" value="FAD/NAD(P)-binding domain"/>
    <property type="match status" value="1"/>
</dbReference>
<dbReference type="GO" id="GO:0004657">
    <property type="term" value="F:proline dehydrogenase activity"/>
    <property type="evidence" value="ECO:0007669"/>
    <property type="project" value="TreeGrafter"/>
</dbReference>
<keyword evidence="8" id="KW-1185">Reference proteome</keyword>
<evidence type="ECO:0000313" key="7">
    <source>
        <dbReference type="EMBL" id="GBE81049.1"/>
    </source>
</evidence>
<accession>A0A401GFV8</accession>
<name>A0A401GFV8_9APHY</name>
<sequence length="432" mass="46557">MAIKKSREIVIVGAGCYGVSTAYHLLLRGFAKITVLDRSDVLPAPHAASTDLNKIVRSAYPDVFYARFAREAIEAWKDEKEWGDTYHECGVFTMMSGGDSYADQAYQSELALGGRIDLLKSEEAIRGIFPPGVKLGALNNKIGYINRDGGWANAAQGVSILMKKAIALGAKVVSGKAVCKLLKTDGKTTGVECADGSVYSADLVILCAGSWTASSFPTLELGQKCLATAQSIATIQLTPEDGNAYRNMPIYLDFNNGFYIFPPNHENIMKIAVESAGYTSTLPTSLSGVSISTPQFVQPEDGQGSRIPKKELQEIRTQLAKVFPELAKKPFSSTRLCWYTDSPDDDWIIGFHPSDSGVVLATAGSGHAYKFLPNIGGLVADAIEGVLDPALVKKFAVDRQENADVVFRRGRTVSELDFGTLCTSEDLLPASS</sequence>
<dbReference type="PANTHER" id="PTHR10961:SF46">
    <property type="entry name" value="PEROXISOMAL SARCOSINE OXIDASE"/>
    <property type="match status" value="1"/>
</dbReference>
<dbReference type="RefSeq" id="XP_027611962.1">
    <property type="nucleotide sequence ID" value="XM_027756161.1"/>
</dbReference>
<comment type="caution">
    <text evidence="7">The sequence shown here is derived from an EMBL/GenBank/DDBJ whole genome shotgun (WGS) entry which is preliminary data.</text>
</comment>
<dbReference type="PANTHER" id="PTHR10961">
    <property type="entry name" value="PEROXISOMAL SARCOSINE OXIDASE"/>
    <property type="match status" value="1"/>
</dbReference>
<dbReference type="InterPro" id="IPR036188">
    <property type="entry name" value="FAD/NAD-bd_sf"/>
</dbReference>
<dbReference type="GO" id="GO:0008115">
    <property type="term" value="F:sarcosine oxidase activity"/>
    <property type="evidence" value="ECO:0007669"/>
    <property type="project" value="TreeGrafter"/>
</dbReference>
<organism evidence="7 8">
    <name type="scientific">Sparassis crispa</name>
    <dbReference type="NCBI Taxonomy" id="139825"/>
    <lineage>
        <taxon>Eukaryota</taxon>
        <taxon>Fungi</taxon>
        <taxon>Dikarya</taxon>
        <taxon>Basidiomycota</taxon>
        <taxon>Agaricomycotina</taxon>
        <taxon>Agaricomycetes</taxon>
        <taxon>Polyporales</taxon>
        <taxon>Sparassidaceae</taxon>
        <taxon>Sparassis</taxon>
    </lineage>
</organism>
<keyword evidence="4" id="KW-0274">FAD</keyword>
<dbReference type="Gene3D" id="3.30.9.10">
    <property type="entry name" value="D-Amino Acid Oxidase, subunit A, domain 2"/>
    <property type="match status" value="1"/>
</dbReference>